<dbReference type="STRING" id="69332.A0A388LSR3"/>
<feature type="region of interest" description="Disordered" evidence="8">
    <location>
        <begin position="104"/>
        <end position="124"/>
    </location>
</feature>
<evidence type="ECO:0000256" key="1">
    <source>
        <dbReference type="ARBA" id="ARBA00001968"/>
    </source>
</evidence>
<evidence type="ECO:0000256" key="2">
    <source>
        <dbReference type="ARBA" id="ARBA00004123"/>
    </source>
</evidence>
<keyword evidence="4" id="KW-0540">Nuclease</keyword>
<keyword evidence="6" id="KW-0378">Hydrolase</keyword>
<keyword evidence="7" id="KW-0539">Nucleus</keyword>
<protein>
    <recommendedName>
        <fullName evidence="9">DDE Tnp4 domain-containing protein</fullName>
    </recommendedName>
</protein>
<dbReference type="GO" id="GO:0005634">
    <property type="term" value="C:nucleus"/>
    <property type="evidence" value="ECO:0007669"/>
    <property type="project" value="UniProtKB-SubCell"/>
</dbReference>
<comment type="similarity">
    <text evidence="3">Belongs to the HARBI1 family.</text>
</comment>
<accession>A0A388LSR3</accession>
<dbReference type="GO" id="GO:0016787">
    <property type="term" value="F:hydrolase activity"/>
    <property type="evidence" value="ECO:0007669"/>
    <property type="project" value="UniProtKB-KW"/>
</dbReference>
<dbReference type="PANTHER" id="PTHR22930">
    <property type="match status" value="1"/>
</dbReference>
<comment type="cofactor">
    <cofactor evidence="1">
        <name>a divalent metal cation</name>
        <dbReference type="ChEBI" id="CHEBI:60240"/>
    </cofactor>
</comment>
<dbReference type="Pfam" id="PF13359">
    <property type="entry name" value="DDE_Tnp_4"/>
    <property type="match status" value="1"/>
</dbReference>
<dbReference type="Proteomes" id="UP000265515">
    <property type="component" value="Unassembled WGS sequence"/>
</dbReference>
<evidence type="ECO:0000256" key="8">
    <source>
        <dbReference type="SAM" id="MobiDB-lite"/>
    </source>
</evidence>
<comment type="subcellular location">
    <subcellularLocation>
        <location evidence="2">Nucleus</location>
    </subcellularLocation>
</comment>
<evidence type="ECO:0000313" key="11">
    <source>
        <dbReference type="Proteomes" id="UP000265515"/>
    </source>
</evidence>
<feature type="domain" description="DDE Tnp4" evidence="9">
    <location>
        <begin position="7"/>
        <end position="86"/>
    </location>
</feature>
<dbReference type="OrthoDB" id="1699974at2759"/>
<proteinExistence type="inferred from homology"/>
<feature type="compositionally biased region" description="Acidic residues" evidence="8">
    <location>
        <begin position="107"/>
        <end position="124"/>
    </location>
</feature>
<dbReference type="Gramene" id="GBG85301">
    <property type="protein sequence ID" value="GBG85301"/>
    <property type="gene ID" value="CBR_g39869"/>
</dbReference>
<name>A0A388LSR3_CHABU</name>
<evidence type="ECO:0000313" key="10">
    <source>
        <dbReference type="EMBL" id="GBG85301.1"/>
    </source>
</evidence>
<evidence type="ECO:0000256" key="6">
    <source>
        <dbReference type="ARBA" id="ARBA00022801"/>
    </source>
</evidence>
<evidence type="ECO:0000259" key="9">
    <source>
        <dbReference type="Pfam" id="PF13359"/>
    </source>
</evidence>
<organism evidence="10 11">
    <name type="scientific">Chara braunii</name>
    <name type="common">Braun's stonewort</name>
    <dbReference type="NCBI Taxonomy" id="69332"/>
    <lineage>
        <taxon>Eukaryota</taxon>
        <taxon>Viridiplantae</taxon>
        <taxon>Streptophyta</taxon>
        <taxon>Charophyceae</taxon>
        <taxon>Charales</taxon>
        <taxon>Characeae</taxon>
        <taxon>Chara</taxon>
    </lineage>
</organism>
<dbReference type="InterPro" id="IPR027806">
    <property type="entry name" value="HARBI1_dom"/>
</dbReference>
<reference evidence="10 11" key="1">
    <citation type="journal article" date="2018" name="Cell">
        <title>The Chara Genome: Secondary Complexity and Implications for Plant Terrestrialization.</title>
        <authorList>
            <person name="Nishiyama T."/>
            <person name="Sakayama H."/>
            <person name="Vries J.D."/>
            <person name="Buschmann H."/>
            <person name="Saint-Marcoux D."/>
            <person name="Ullrich K.K."/>
            <person name="Haas F.B."/>
            <person name="Vanderstraeten L."/>
            <person name="Becker D."/>
            <person name="Lang D."/>
            <person name="Vosolsobe S."/>
            <person name="Rombauts S."/>
            <person name="Wilhelmsson P.K.I."/>
            <person name="Janitza P."/>
            <person name="Kern R."/>
            <person name="Heyl A."/>
            <person name="Rumpler F."/>
            <person name="Villalobos L.I.A.C."/>
            <person name="Clay J.M."/>
            <person name="Skokan R."/>
            <person name="Toyoda A."/>
            <person name="Suzuki Y."/>
            <person name="Kagoshima H."/>
            <person name="Schijlen E."/>
            <person name="Tajeshwar N."/>
            <person name="Catarino B."/>
            <person name="Hetherington A.J."/>
            <person name="Saltykova A."/>
            <person name="Bonnot C."/>
            <person name="Breuninger H."/>
            <person name="Symeonidi A."/>
            <person name="Radhakrishnan G.V."/>
            <person name="Van Nieuwerburgh F."/>
            <person name="Deforce D."/>
            <person name="Chang C."/>
            <person name="Karol K.G."/>
            <person name="Hedrich R."/>
            <person name="Ulvskov P."/>
            <person name="Glockner G."/>
            <person name="Delwiche C.F."/>
            <person name="Petrasek J."/>
            <person name="Van de Peer Y."/>
            <person name="Friml J."/>
            <person name="Beilby M."/>
            <person name="Dolan L."/>
            <person name="Kohara Y."/>
            <person name="Sugano S."/>
            <person name="Fujiyama A."/>
            <person name="Delaux P.-M."/>
            <person name="Quint M."/>
            <person name="TheiBen G."/>
            <person name="Hagemann M."/>
            <person name="Harholt J."/>
            <person name="Dunand C."/>
            <person name="Zachgo S."/>
            <person name="Langdale J."/>
            <person name="Maumus F."/>
            <person name="Straeten D.V.D."/>
            <person name="Gould S.B."/>
            <person name="Rensing S.A."/>
        </authorList>
    </citation>
    <scope>NUCLEOTIDE SEQUENCE [LARGE SCALE GENOMIC DNA]</scope>
    <source>
        <strain evidence="10 11">S276</strain>
    </source>
</reference>
<dbReference type="EMBL" id="BFEA01000513">
    <property type="protein sequence ID" value="GBG85301.1"/>
    <property type="molecule type" value="Genomic_DNA"/>
</dbReference>
<evidence type="ECO:0000256" key="7">
    <source>
        <dbReference type="ARBA" id="ARBA00023242"/>
    </source>
</evidence>
<comment type="caution">
    <text evidence="10">The sequence shown here is derived from an EMBL/GenBank/DDBJ whole genome shotgun (WGS) entry which is preliminary data.</text>
</comment>
<gene>
    <name evidence="10" type="ORF">CBR_g39869</name>
</gene>
<keyword evidence="11" id="KW-1185">Reference proteome</keyword>
<evidence type="ECO:0000256" key="5">
    <source>
        <dbReference type="ARBA" id="ARBA00022723"/>
    </source>
</evidence>
<dbReference type="InterPro" id="IPR045249">
    <property type="entry name" value="HARBI1-like"/>
</dbReference>
<evidence type="ECO:0000256" key="4">
    <source>
        <dbReference type="ARBA" id="ARBA00022722"/>
    </source>
</evidence>
<dbReference type="AlphaFoldDB" id="A0A388LSR3"/>
<evidence type="ECO:0000256" key="3">
    <source>
        <dbReference type="ARBA" id="ARBA00006958"/>
    </source>
</evidence>
<dbReference type="PANTHER" id="PTHR22930:SF85">
    <property type="entry name" value="GH03217P-RELATED"/>
    <property type="match status" value="1"/>
</dbReference>
<sequence>MDGTVMGRYLMGDAGYPILPWLMIPFGGSDRTVEERSFDNKFSALRNVIERCFGRLKGMWHCFGWKHIANMQNVCYQFFACCILHNIIIDAGIPVDEELLQRRGREDGDEDNDDDGPAGDYADDDEDYAEAELRREGCTLYASHRIRHDATTALRSSVVRHALHVSRVLGVHAGAQQR</sequence>
<dbReference type="GO" id="GO:0046872">
    <property type="term" value="F:metal ion binding"/>
    <property type="evidence" value="ECO:0007669"/>
    <property type="project" value="UniProtKB-KW"/>
</dbReference>
<keyword evidence="5" id="KW-0479">Metal-binding</keyword>
<dbReference type="GO" id="GO:0004518">
    <property type="term" value="F:nuclease activity"/>
    <property type="evidence" value="ECO:0007669"/>
    <property type="project" value="UniProtKB-KW"/>
</dbReference>